<dbReference type="EMBL" id="JQ844193">
    <property type="protein sequence ID" value="AGS52434.1"/>
    <property type="molecule type" value="Genomic_DNA"/>
</dbReference>
<dbReference type="PROSITE" id="PS51257">
    <property type="entry name" value="PROKAR_LIPOPROTEIN"/>
    <property type="match status" value="1"/>
</dbReference>
<feature type="signal peptide" evidence="5">
    <location>
        <begin position="1"/>
        <end position="28"/>
    </location>
</feature>
<feature type="chain" id="PRO_5032269768" evidence="5">
    <location>
        <begin position="29"/>
        <end position="528"/>
    </location>
</feature>
<organism evidence="7">
    <name type="scientific">uncultured bacterium contig00100</name>
    <dbReference type="NCBI Taxonomy" id="1181567"/>
    <lineage>
        <taxon>Bacteria</taxon>
        <taxon>environmental samples</taxon>
    </lineage>
</organism>
<comment type="similarity">
    <text evidence="4">Belongs to the glycosyl hydrolase 5 (cellulase A) family.</text>
</comment>
<dbReference type="Gene3D" id="3.20.20.80">
    <property type="entry name" value="Glycosidases"/>
    <property type="match status" value="1"/>
</dbReference>
<evidence type="ECO:0000259" key="6">
    <source>
        <dbReference type="Pfam" id="PF00150"/>
    </source>
</evidence>
<evidence type="ECO:0000313" key="7">
    <source>
        <dbReference type="EMBL" id="AGS52434.1"/>
    </source>
</evidence>
<protein>
    <submittedName>
        <fullName evidence="7">Glycoside hydrolase family 5</fullName>
    </submittedName>
</protein>
<dbReference type="SUPFAM" id="SSF51445">
    <property type="entry name" value="(Trans)glycosidases"/>
    <property type="match status" value="1"/>
</dbReference>
<dbReference type="InterPro" id="IPR050386">
    <property type="entry name" value="Glycosyl_hydrolase_5"/>
</dbReference>
<dbReference type="GO" id="GO:0005576">
    <property type="term" value="C:extracellular region"/>
    <property type="evidence" value="ECO:0007669"/>
    <property type="project" value="TreeGrafter"/>
</dbReference>
<dbReference type="Pfam" id="PF00150">
    <property type="entry name" value="Cellulase"/>
    <property type="match status" value="1"/>
</dbReference>
<dbReference type="AlphaFoldDB" id="A0A806KHH5"/>
<dbReference type="GO" id="GO:0009986">
    <property type="term" value="C:cell surface"/>
    <property type="evidence" value="ECO:0007669"/>
    <property type="project" value="TreeGrafter"/>
</dbReference>
<name>A0A806KHH5_9BACT</name>
<evidence type="ECO:0000256" key="4">
    <source>
        <dbReference type="RuleBase" id="RU361153"/>
    </source>
</evidence>
<evidence type="ECO:0000256" key="3">
    <source>
        <dbReference type="ARBA" id="ARBA00023295"/>
    </source>
</evidence>
<feature type="domain" description="Glycoside hydrolase family 5" evidence="6">
    <location>
        <begin position="193"/>
        <end position="488"/>
    </location>
</feature>
<evidence type="ECO:0000256" key="1">
    <source>
        <dbReference type="ARBA" id="ARBA00022729"/>
    </source>
</evidence>
<dbReference type="PANTHER" id="PTHR31297:SF17">
    <property type="entry name" value="ENDOGLUCANASE"/>
    <property type="match status" value="1"/>
</dbReference>
<evidence type="ECO:0000256" key="5">
    <source>
        <dbReference type="SAM" id="SignalP"/>
    </source>
</evidence>
<dbReference type="PANTHER" id="PTHR31297">
    <property type="entry name" value="GLUCAN ENDO-1,6-BETA-GLUCOSIDASE B"/>
    <property type="match status" value="1"/>
</dbReference>
<dbReference type="InterPro" id="IPR017853">
    <property type="entry name" value="GH"/>
</dbReference>
<proteinExistence type="inferred from homology"/>
<evidence type="ECO:0000256" key="2">
    <source>
        <dbReference type="ARBA" id="ARBA00022801"/>
    </source>
</evidence>
<dbReference type="InterPro" id="IPR001547">
    <property type="entry name" value="Glyco_hydro_5"/>
</dbReference>
<dbReference type="GO" id="GO:0008422">
    <property type="term" value="F:beta-glucosidase activity"/>
    <property type="evidence" value="ECO:0007669"/>
    <property type="project" value="TreeGrafter"/>
</dbReference>
<dbReference type="GO" id="GO:0009251">
    <property type="term" value="P:glucan catabolic process"/>
    <property type="evidence" value="ECO:0007669"/>
    <property type="project" value="TreeGrafter"/>
</dbReference>
<accession>A0A806KHH5</accession>
<sequence length="528" mass="58360">MGNFLKFMKKHCLVLCIFALIFAVGFVACEDEGGGEKNGDKVKNDPNITNVTITQIGGSVEVSRGSYENLTARVIGKAGTNPVQTVKWEIASSGHKAGTRFDTAVNGKLYVAADETKNEITVKATATANTSVSKTANIIVIDNPAPQTPQTFNTITAAALVADIKIGWNLGNTFDAHKTGDWFPSATDATVTELETAWLPGNTSQKSAAVTKEAHIKALSDAGFNAIRIPVTWYKAADSQYNIRQDWMRRITEVVNWALENDMYVFLNSHHDEYNFNLFQALRDGKLTIDESLNMFEKFWEQIAYNFRNYDERLIFEALNEPRTVGSQAQWSGGTSEERANLNMFYQQFVNLVRESGGNNDKRILLINTYAASGSESAINDLALPNDPSGTGKIIISVHRYIPDGFAFQRYGYTAWDRNTNGAAITSELNRIQTKGSALGVPVIMGEFGAVNAEAKNASNPAQRNDWVDFYVTEAKNRGIPCFWWDNYIFDATSNDSETFGLLNRADNTFRFPELLSAMMQAAGVSGY</sequence>
<reference evidence="7" key="1">
    <citation type="submission" date="2012-03" db="EMBL/GenBank/DDBJ databases">
        <title>Functional metagenomics reveals considerable lignocellulase gene clusters in the gut microbiome of a wood-feeding higher termite.</title>
        <authorList>
            <person name="Liu N."/>
        </authorList>
    </citation>
    <scope>NUCLEOTIDE SEQUENCE</scope>
</reference>
<keyword evidence="1 5" id="KW-0732">Signal</keyword>
<keyword evidence="2 4" id="KW-0378">Hydrolase</keyword>
<keyword evidence="3 4" id="KW-0326">Glycosidase</keyword>